<protein>
    <submittedName>
        <fullName evidence="1">Uncharacterized protein</fullName>
    </submittedName>
</protein>
<dbReference type="AlphaFoldDB" id="A0A939NPK7"/>
<sequence length="93" mass="10678">MKKFIHYSKIKSIQTSIFTVFLVPPAQETTLAKQIALKISEHNTPVYYVENINANLKDLINELEKKSPQKYLVFIERIADSAQIIGEILSEQN</sequence>
<proteinExistence type="predicted"/>
<organism evidence="1 2">
    <name type="scientific">Klebsiella pneumoniae</name>
    <dbReference type="NCBI Taxonomy" id="573"/>
    <lineage>
        <taxon>Bacteria</taxon>
        <taxon>Pseudomonadati</taxon>
        <taxon>Pseudomonadota</taxon>
        <taxon>Gammaproteobacteria</taxon>
        <taxon>Enterobacterales</taxon>
        <taxon>Enterobacteriaceae</taxon>
        <taxon>Klebsiella/Raoultella group</taxon>
        <taxon>Klebsiella</taxon>
        <taxon>Klebsiella pneumoniae complex</taxon>
    </lineage>
</organism>
<name>A0A939NPK7_KLEPN</name>
<gene>
    <name evidence="1" type="ORF">J4730_20335</name>
</gene>
<dbReference type="EMBL" id="JAGETM010000031">
    <property type="protein sequence ID" value="MBO1997651.1"/>
    <property type="molecule type" value="Genomic_DNA"/>
</dbReference>
<evidence type="ECO:0000313" key="1">
    <source>
        <dbReference type="EMBL" id="MBO1997651.1"/>
    </source>
</evidence>
<evidence type="ECO:0000313" key="2">
    <source>
        <dbReference type="Proteomes" id="UP000664002"/>
    </source>
</evidence>
<reference evidence="1" key="1">
    <citation type="submission" date="2021-03" db="EMBL/GenBank/DDBJ databases">
        <title>Molecular epidemiology and mechanisms of colistin and carbapenem resistance in Enterobacteriaceae from clinical isolates, the environment and porcine samples in Pretoria, South Africa.</title>
        <authorList>
            <person name="Bogoshi D."/>
            <person name="Mbelle N.M."/>
            <person name="Naidoo V."/>
            <person name="Osei Sekyere J."/>
        </authorList>
    </citation>
    <scope>NUCLEOTIDE SEQUENCE</scope>
    <source>
        <strain evidence="1">C027</strain>
    </source>
</reference>
<comment type="caution">
    <text evidence="1">The sequence shown here is derived from an EMBL/GenBank/DDBJ whole genome shotgun (WGS) entry which is preliminary data.</text>
</comment>
<accession>A0A939NPK7</accession>
<dbReference type="Proteomes" id="UP000664002">
    <property type="component" value="Unassembled WGS sequence"/>
</dbReference>